<dbReference type="EMBL" id="JAYGJQ010000002">
    <property type="protein sequence ID" value="MEA9357482.1"/>
    <property type="molecule type" value="Genomic_DNA"/>
</dbReference>
<dbReference type="InterPro" id="IPR029058">
    <property type="entry name" value="AB_hydrolase_fold"/>
</dbReference>
<protein>
    <recommendedName>
        <fullName evidence="4">Peptidase S9 prolyl oligopeptidase catalytic domain-containing protein</fullName>
    </recommendedName>
</protein>
<name>A0ABU5VXZ9_9BACT</name>
<gene>
    <name evidence="2" type="ORF">SHI21_14740</name>
</gene>
<evidence type="ECO:0000313" key="3">
    <source>
        <dbReference type="Proteomes" id="UP001302274"/>
    </source>
</evidence>
<sequence length="283" mass="31543">MKTLIAITLFTILTQTYAADSVTAVDSKRHYDIYQMKTEIPEGNFEASIYLPTTTKIKAMLVLTPTIAGVTIIEKSNAQYFSKAGYLIIIPLPYKSEVDSAKPDIVKLDDEFYKPAFAADSFIALSETKFKLPVNLPVFAMGASQGGIRTLIIASHSARITASWFATAGGDFPAIYARSVVEKIASFRMKHMKVLGITDPREYEIYLREHLTHDPATACADIKTPFVQTMTLRDDKVPTANQELLVKSCPEHMILTLNTGHVAGSLSTVNWRHKIRRFFEESL</sequence>
<dbReference type="RefSeq" id="WP_323577502.1">
    <property type="nucleotide sequence ID" value="NZ_JAYGJQ010000002.1"/>
</dbReference>
<organism evidence="2 3">
    <name type="scientific">Bacteriovorax antarcticus</name>
    <dbReference type="NCBI Taxonomy" id="3088717"/>
    <lineage>
        <taxon>Bacteria</taxon>
        <taxon>Pseudomonadati</taxon>
        <taxon>Bdellovibrionota</taxon>
        <taxon>Bacteriovoracia</taxon>
        <taxon>Bacteriovoracales</taxon>
        <taxon>Bacteriovoracaceae</taxon>
        <taxon>Bacteriovorax</taxon>
    </lineage>
</organism>
<evidence type="ECO:0000256" key="1">
    <source>
        <dbReference type="SAM" id="SignalP"/>
    </source>
</evidence>
<evidence type="ECO:0000313" key="2">
    <source>
        <dbReference type="EMBL" id="MEA9357482.1"/>
    </source>
</evidence>
<feature type="signal peptide" evidence="1">
    <location>
        <begin position="1"/>
        <end position="18"/>
    </location>
</feature>
<accession>A0ABU5VXZ9</accession>
<feature type="chain" id="PRO_5047416391" description="Peptidase S9 prolyl oligopeptidase catalytic domain-containing protein" evidence="1">
    <location>
        <begin position="19"/>
        <end position="283"/>
    </location>
</feature>
<comment type="caution">
    <text evidence="2">The sequence shown here is derived from an EMBL/GenBank/DDBJ whole genome shotgun (WGS) entry which is preliminary data.</text>
</comment>
<keyword evidence="3" id="KW-1185">Reference proteome</keyword>
<dbReference type="Gene3D" id="3.40.50.1820">
    <property type="entry name" value="alpha/beta hydrolase"/>
    <property type="match status" value="1"/>
</dbReference>
<proteinExistence type="predicted"/>
<dbReference type="Proteomes" id="UP001302274">
    <property type="component" value="Unassembled WGS sequence"/>
</dbReference>
<reference evidence="2 3" key="1">
    <citation type="submission" date="2023-11" db="EMBL/GenBank/DDBJ databases">
        <title>A Novel Polar Bacteriovorax (B. antarcticus) Isolated from the Biocrust in Antarctica.</title>
        <authorList>
            <person name="Mun W."/>
            <person name="Choi S.Y."/>
            <person name="Mitchell R.J."/>
        </authorList>
    </citation>
    <scope>NUCLEOTIDE SEQUENCE [LARGE SCALE GENOMIC DNA]</scope>
    <source>
        <strain evidence="2 3">PP10</strain>
    </source>
</reference>
<evidence type="ECO:0008006" key="4">
    <source>
        <dbReference type="Google" id="ProtNLM"/>
    </source>
</evidence>
<keyword evidence="1" id="KW-0732">Signal</keyword>
<dbReference type="SUPFAM" id="SSF53474">
    <property type="entry name" value="alpha/beta-Hydrolases"/>
    <property type="match status" value="1"/>
</dbReference>